<proteinExistence type="predicted"/>
<accession>A0A375I034</accession>
<dbReference type="Proteomes" id="UP000255168">
    <property type="component" value="Plasmid III"/>
</dbReference>
<gene>
    <name evidence="1" type="ORF">CBM2607_P20053</name>
</gene>
<geneLocation type="plasmid" evidence="2">
    <name>iii</name>
</geneLocation>
<name>A0A375I034_9BURK</name>
<reference evidence="1 2" key="1">
    <citation type="submission" date="2018-01" db="EMBL/GenBank/DDBJ databases">
        <authorList>
            <person name="Clerissi C."/>
        </authorList>
    </citation>
    <scope>NUCLEOTIDE SEQUENCE [LARGE SCALE GENOMIC DNA]</scope>
    <source>
        <strain evidence="1">Cupriavidus taiwanensis STM 6160</strain>
        <plasmid evidence="2">iii</plasmid>
    </source>
</reference>
<sequence length="59" mass="6549">MSQPRAFMCCRWNNANKHSSTSWSLMLRAEQLLEPELNRGGSAPLGILCTNANRVCLAV</sequence>
<organism evidence="1 2">
    <name type="scientific">Cupriavidus neocaledonicus</name>
    <dbReference type="NCBI Taxonomy" id="1040979"/>
    <lineage>
        <taxon>Bacteria</taxon>
        <taxon>Pseudomonadati</taxon>
        <taxon>Pseudomonadota</taxon>
        <taxon>Betaproteobacteria</taxon>
        <taxon>Burkholderiales</taxon>
        <taxon>Burkholderiaceae</taxon>
        <taxon>Cupriavidus</taxon>
    </lineage>
</organism>
<evidence type="ECO:0000313" key="2">
    <source>
        <dbReference type="Proteomes" id="UP000255168"/>
    </source>
</evidence>
<dbReference type="EMBL" id="LT984808">
    <property type="protein sequence ID" value="SPD62626.1"/>
    <property type="molecule type" value="Genomic_DNA"/>
</dbReference>
<protein>
    <submittedName>
        <fullName evidence="1">Uncharacterized protein</fullName>
    </submittedName>
</protein>
<dbReference type="AlphaFoldDB" id="A0A375I034"/>
<evidence type="ECO:0000313" key="1">
    <source>
        <dbReference type="EMBL" id="SPD62626.1"/>
    </source>
</evidence>
<keyword evidence="1" id="KW-0614">Plasmid</keyword>